<keyword evidence="5" id="KW-1185">Reference proteome</keyword>
<dbReference type="AlphaFoldDB" id="A0A7Z7AYJ2"/>
<dbReference type="NCBIfam" id="NF009905">
    <property type="entry name" value="PRK13368.1"/>
    <property type="match status" value="1"/>
</dbReference>
<gene>
    <name evidence="4" type="ORF">SAMN04488589_0944</name>
</gene>
<dbReference type="CDD" id="cd02517">
    <property type="entry name" value="CMP-KDO-Synthetase"/>
    <property type="match status" value="1"/>
</dbReference>
<evidence type="ECO:0000313" key="5">
    <source>
        <dbReference type="Proteomes" id="UP000199259"/>
    </source>
</evidence>
<dbReference type="NCBIfam" id="NF003950">
    <property type="entry name" value="PRK05450.1-3"/>
    <property type="match status" value="1"/>
</dbReference>
<accession>A0A7Z7AYJ2</accession>
<dbReference type="OrthoDB" id="10155at2157"/>
<dbReference type="PANTHER" id="PTHR42866:SF2">
    <property type="entry name" value="3-DEOXY-MANNO-OCTULOSONATE CYTIDYLYLTRANSFERASE, MITOCHONDRIAL"/>
    <property type="match status" value="1"/>
</dbReference>
<dbReference type="Gene3D" id="3.90.550.10">
    <property type="entry name" value="Spore Coat Polysaccharide Biosynthesis Protein SpsA, Chain A"/>
    <property type="match status" value="1"/>
</dbReference>
<dbReference type="NCBIfam" id="NF003952">
    <property type="entry name" value="PRK05450.1-5"/>
    <property type="match status" value="1"/>
</dbReference>
<organism evidence="4 5">
    <name type="scientific">Methanolobus vulcani</name>
    <dbReference type="NCBI Taxonomy" id="38026"/>
    <lineage>
        <taxon>Archaea</taxon>
        <taxon>Methanobacteriati</taxon>
        <taxon>Methanobacteriota</taxon>
        <taxon>Stenosarchaea group</taxon>
        <taxon>Methanomicrobia</taxon>
        <taxon>Methanosarcinales</taxon>
        <taxon>Methanosarcinaceae</taxon>
        <taxon>Methanolobus</taxon>
    </lineage>
</organism>
<keyword evidence="3 4" id="KW-0548">Nucleotidyltransferase</keyword>
<evidence type="ECO:0000256" key="2">
    <source>
        <dbReference type="ARBA" id="ARBA00022679"/>
    </source>
</evidence>
<proteinExistence type="inferred from homology"/>
<dbReference type="PANTHER" id="PTHR42866">
    <property type="entry name" value="3-DEOXY-MANNO-OCTULOSONATE CYTIDYLYLTRANSFERASE"/>
    <property type="match status" value="1"/>
</dbReference>
<protein>
    <submittedName>
        <fullName evidence="4">3-deoxy-manno-octulosonate cytidylyltransferase (CMP-KDO synthetase)</fullName>
    </submittedName>
</protein>
<reference evidence="4 5" key="1">
    <citation type="submission" date="2016-10" db="EMBL/GenBank/DDBJ databases">
        <authorList>
            <person name="Varghese N."/>
            <person name="Submissions S."/>
        </authorList>
    </citation>
    <scope>NUCLEOTIDE SEQUENCE [LARGE SCALE GENOMIC DNA]</scope>
    <source>
        <strain evidence="4 5">PL 12/M</strain>
    </source>
</reference>
<dbReference type="InterPro" id="IPR003329">
    <property type="entry name" value="Cytidylyl_trans"/>
</dbReference>
<evidence type="ECO:0000256" key="3">
    <source>
        <dbReference type="ARBA" id="ARBA00022695"/>
    </source>
</evidence>
<comment type="caution">
    <text evidence="4">The sequence shown here is derived from an EMBL/GenBank/DDBJ whole genome shotgun (WGS) entry which is preliminary data.</text>
</comment>
<comment type="subcellular location">
    <subcellularLocation>
        <location evidence="1">Membrane</location>
    </subcellularLocation>
</comment>
<evidence type="ECO:0000256" key="1">
    <source>
        <dbReference type="ARBA" id="ARBA00004370"/>
    </source>
</evidence>
<dbReference type="GO" id="GO:0005829">
    <property type="term" value="C:cytosol"/>
    <property type="evidence" value="ECO:0007669"/>
    <property type="project" value="TreeGrafter"/>
</dbReference>
<dbReference type="NCBIfam" id="TIGR00466">
    <property type="entry name" value="kdsB"/>
    <property type="match status" value="1"/>
</dbReference>
<name>A0A7Z7AYJ2_9EURY</name>
<dbReference type="GO" id="GO:0044281">
    <property type="term" value="P:small molecule metabolic process"/>
    <property type="evidence" value="ECO:0007669"/>
    <property type="project" value="UniProtKB-ARBA"/>
</dbReference>
<dbReference type="FunFam" id="3.90.550.10:FF:000011">
    <property type="entry name" value="3-deoxy-manno-octulosonate cytidylyltransferase"/>
    <property type="match status" value="1"/>
</dbReference>
<sequence>MKVVCVIPARYDSSRFPGKPLVELCGKVMIQRVYEQIKKAKMIDKSYIATDDMRIAKCARSFGADVIMTSSCHECGTDRIMEAVQNIDCDIVLNVQGDEPLVDPQALDILIDTIVTDSKVYMATMVSPIEDEKDYNDPNVVKVVKDLNNYALYFSRAGIPFSRGGVISHVFKQAGIYIYRKDFLIRFASLGTTLYENIEKLEQLRALENGYKIKVVETSYSSVSVDTPEDADRVRNIICRMSK</sequence>
<dbReference type="Proteomes" id="UP000199259">
    <property type="component" value="Unassembled WGS sequence"/>
</dbReference>
<dbReference type="RefSeq" id="WP_091709103.1">
    <property type="nucleotide sequence ID" value="NZ_FNCA01000002.1"/>
</dbReference>
<dbReference type="GO" id="GO:1901137">
    <property type="term" value="P:carbohydrate derivative biosynthetic process"/>
    <property type="evidence" value="ECO:0007669"/>
    <property type="project" value="UniProtKB-ARBA"/>
</dbReference>
<dbReference type="EMBL" id="FNCA01000002">
    <property type="protein sequence ID" value="SDF58089.1"/>
    <property type="molecule type" value="Genomic_DNA"/>
</dbReference>
<evidence type="ECO:0000313" key="4">
    <source>
        <dbReference type="EMBL" id="SDF58089.1"/>
    </source>
</evidence>
<dbReference type="HAMAP" id="MF_00057">
    <property type="entry name" value="KdsB"/>
    <property type="match status" value="1"/>
</dbReference>
<dbReference type="Pfam" id="PF02348">
    <property type="entry name" value="CTP_transf_3"/>
    <property type="match status" value="1"/>
</dbReference>
<dbReference type="GO" id="GO:0016020">
    <property type="term" value="C:membrane"/>
    <property type="evidence" value="ECO:0007669"/>
    <property type="project" value="UniProtKB-SubCell"/>
</dbReference>
<dbReference type="InterPro" id="IPR029044">
    <property type="entry name" value="Nucleotide-diphossugar_trans"/>
</dbReference>
<dbReference type="SUPFAM" id="SSF53448">
    <property type="entry name" value="Nucleotide-diphospho-sugar transferases"/>
    <property type="match status" value="1"/>
</dbReference>
<dbReference type="GO" id="GO:0008690">
    <property type="term" value="F:3-deoxy-manno-octulosonate cytidylyltransferase activity"/>
    <property type="evidence" value="ECO:0007669"/>
    <property type="project" value="InterPro"/>
</dbReference>
<keyword evidence="2 4" id="KW-0808">Transferase</keyword>
<dbReference type="InterPro" id="IPR004528">
    <property type="entry name" value="KdsB"/>
</dbReference>